<gene>
    <name evidence="1" type="ORF">OCBIM_22010927mg</name>
</gene>
<dbReference type="EMBL" id="KQ417725">
    <property type="protein sequence ID" value="KOF90582.1"/>
    <property type="molecule type" value="Genomic_DNA"/>
</dbReference>
<organism evidence="1">
    <name type="scientific">Octopus bimaculoides</name>
    <name type="common">California two-spotted octopus</name>
    <dbReference type="NCBI Taxonomy" id="37653"/>
    <lineage>
        <taxon>Eukaryota</taxon>
        <taxon>Metazoa</taxon>
        <taxon>Spiralia</taxon>
        <taxon>Lophotrochozoa</taxon>
        <taxon>Mollusca</taxon>
        <taxon>Cephalopoda</taxon>
        <taxon>Coleoidea</taxon>
        <taxon>Octopodiformes</taxon>
        <taxon>Octopoda</taxon>
        <taxon>Incirrata</taxon>
        <taxon>Octopodidae</taxon>
        <taxon>Octopus</taxon>
    </lineage>
</organism>
<proteinExistence type="predicted"/>
<sequence>METSKVGTEILKIPKFEHKSLTCTLENVFQRNAHFSGRWSNGHPIEDMPPNLLSNLLAIQLNAA</sequence>
<name>A0A0L8HMZ7_OCTBM</name>
<evidence type="ECO:0000313" key="1">
    <source>
        <dbReference type="EMBL" id="KOF90582.1"/>
    </source>
</evidence>
<dbReference type="AlphaFoldDB" id="A0A0L8HMZ7"/>
<reference evidence="1" key="1">
    <citation type="submission" date="2015-07" db="EMBL/GenBank/DDBJ databases">
        <title>MeaNS - Measles Nucleotide Surveillance Program.</title>
        <authorList>
            <person name="Tran T."/>
            <person name="Druce J."/>
        </authorList>
    </citation>
    <scope>NUCLEOTIDE SEQUENCE</scope>
    <source>
        <strain evidence="1">UCB-OBI-ISO-001</strain>
        <tissue evidence="1">Gonad</tissue>
    </source>
</reference>
<protein>
    <submittedName>
        <fullName evidence="1">Uncharacterized protein</fullName>
    </submittedName>
</protein>
<accession>A0A0L8HMZ7</accession>